<reference evidence="3 4" key="1">
    <citation type="submission" date="2019-09" db="EMBL/GenBank/DDBJ databases">
        <title>Genome sequence of Roseospira marina, one of the more divergent members of the non-sulfur purple photosynthetic bacterial family, the Rhodospirillaceae.</title>
        <authorList>
            <person name="Meyer T."/>
            <person name="Kyndt J."/>
        </authorList>
    </citation>
    <scope>NUCLEOTIDE SEQUENCE [LARGE SCALE GENOMIC DNA]</scope>
    <source>
        <strain evidence="3 4">DSM 15113</strain>
    </source>
</reference>
<dbReference type="InterPro" id="IPR050272">
    <property type="entry name" value="Isochorismatase-like_hydrls"/>
</dbReference>
<keyword evidence="4" id="KW-1185">Reference proteome</keyword>
<dbReference type="Proteomes" id="UP000324065">
    <property type="component" value="Unassembled WGS sequence"/>
</dbReference>
<name>A0A5M6IE68_9PROT</name>
<comment type="caution">
    <text evidence="3">The sequence shown here is derived from an EMBL/GenBank/DDBJ whole genome shotgun (WGS) entry which is preliminary data.</text>
</comment>
<evidence type="ECO:0000313" key="3">
    <source>
        <dbReference type="EMBL" id="KAA5605878.1"/>
    </source>
</evidence>
<dbReference type="SUPFAM" id="SSF52499">
    <property type="entry name" value="Isochorismatase-like hydrolases"/>
    <property type="match status" value="1"/>
</dbReference>
<protein>
    <submittedName>
        <fullName evidence="3">Isochorismatase family protein</fullName>
    </submittedName>
</protein>
<keyword evidence="1" id="KW-0378">Hydrolase</keyword>
<dbReference type="OrthoDB" id="9794942at2"/>
<dbReference type="PANTHER" id="PTHR43540:SF1">
    <property type="entry name" value="ISOCHORISMATASE HYDROLASE"/>
    <property type="match status" value="1"/>
</dbReference>
<dbReference type="InterPro" id="IPR000868">
    <property type="entry name" value="Isochorismatase-like_dom"/>
</dbReference>
<proteinExistence type="predicted"/>
<dbReference type="GO" id="GO:0016787">
    <property type="term" value="F:hydrolase activity"/>
    <property type="evidence" value="ECO:0007669"/>
    <property type="project" value="UniProtKB-KW"/>
</dbReference>
<dbReference type="AlphaFoldDB" id="A0A5M6IE68"/>
<organism evidence="3 4">
    <name type="scientific">Roseospira marina</name>
    <dbReference type="NCBI Taxonomy" id="140057"/>
    <lineage>
        <taxon>Bacteria</taxon>
        <taxon>Pseudomonadati</taxon>
        <taxon>Pseudomonadota</taxon>
        <taxon>Alphaproteobacteria</taxon>
        <taxon>Rhodospirillales</taxon>
        <taxon>Rhodospirillaceae</taxon>
        <taxon>Roseospira</taxon>
    </lineage>
</organism>
<accession>A0A5M6IE68</accession>
<evidence type="ECO:0000256" key="1">
    <source>
        <dbReference type="ARBA" id="ARBA00022801"/>
    </source>
</evidence>
<sequence length="164" mass="17462">MQCCARSTAANAACLLAAWRDRGAPILHVRHEFPTPDAPFFAANSPGAAIHDSVRPQANEPVVLKRKANSFRDTDLKDRLDALGVNRVVICGAMSQMCIDAAARAAADFGYAVTVVHDACAARPQSFEGVDVPADHVHATVMAALGAFYATVRATENVWTESGR</sequence>
<dbReference type="PANTHER" id="PTHR43540">
    <property type="entry name" value="PEROXYUREIDOACRYLATE/UREIDOACRYLATE AMIDOHYDROLASE-RELATED"/>
    <property type="match status" value="1"/>
</dbReference>
<dbReference type="Pfam" id="PF00857">
    <property type="entry name" value="Isochorismatase"/>
    <property type="match status" value="1"/>
</dbReference>
<evidence type="ECO:0000313" key="4">
    <source>
        <dbReference type="Proteomes" id="UP000324065"/>
    </source>
</evidence>
<dbReference type="EMBL" id="VWPJ01000007">
    <property type="protein sequence ID" value="KAA5605878.1"/>
    <property type="molecule type" value="Genomic_DNA"/>
</dbReference>
<feature type="domain" description="Isochorismatase-like" evidence="2">
    <location>
        <begin position="7"/>
        <end position="125"/>
    </location>
</feature>
<dbReference type="Gene3D" id="3.40.50.850">
    <property type="entry name" value="Isochorismatase-like"/>
    <property type="match status" value="1"/>
</dbReference>
<gene>
    <name evidence="3" type="ORF">F1188_09730</name>
</gene>
<dbReference type="InterPro" id="IPR036380">
    <property type="entry name" value="Isochorismatase-like_sf"/>
</dbReference>
<evidence type="ECO:0000259" key="2">
    <source>
        <dbReference type="Pfam" id="PF00857"/>
    </source>
</evidence>